<evidence type="ECO:0000256" key="2">
    <source>
        <dbReference type="SAM" id="MobiDB-lite"/>
    </source>
</evidence>
<sequence>MLVEDVEEREGIWAVRIKANEVRRIKNAQSDRLLPVPDELIRLNFLEYVERPKQIGYERLFPELDSPLLKQNDPGDRFYKNFVPVVKRCMKTELWARPIHTLRHGLSDTLKQANVSEGVIEDVAGRLGNTETASRYTNPAGLSLLKLIISRYPIITDHLEPQPIRLLPWVQQNEAPPWAGKKSGDRFGDKRGRRPKKKA</sequence>
<name>A0A3S9B7E8_9HYPH</name>
<keyword evidence="4" id="KW-1185">Reference proteome</keyword>
<dbReference type="KEGG" id="abaw:D5400_17715"/>
<dbReference type="GO" id="GO:0006310">
    <property type="term" value="P:DNA recombination"/>
    <property type="evidence" value="ECO:0007669"/>
    <property type="project" value="UniProtKB-KW"/>
</dbReference>
<dbReference type="RefSeq" id="WP_126011220.1">
    <property type="nucleotide sequence ID" value="NZ_CP032509.1"/>
</dbReference>
<evidence type="ECO:0000313" key="3">
    <source>
        <dbReference type="EMBL" id="AZN72870.1"/>
    </source>
</evidence>
<evidence type="ECO:0008006" key="5">
    <source>
        <dbReference type="Google" id="ProtNLM"/>
    </source>
</evidence>
<dbReference type="GO" id="GO:0003677">
    <property type="term" value="F:DNA binding"/>
    <property type="evidence" value="ECO:0007669"/>
    <property type="project" value="InterPro"/>
</dbReference>
<protein>
    <recommendedName>
        <fullName evidence="5">Tyr recombinase domain-containing protein</fullName>
    </recommendedName>
</protein>
<reference evidence="3 4" key="1">
    <citation type="submission" date="2018-09" db="EMBL/GenBank/DDBJ databases">
        <title>Marinorhizobium profundi gen. nov., sp. nov., isolated from a deep-sea sediment sample from the New Britain Trench and proposal of Marinorhizobiaceae fam. nov. in the order Rhizobiales of the class Alphaproteobacteria.</title>
        <authorList>
            <person name="Cao J."/>
        </authorList>
    </citation>
    <scope>NUCLEOTIDE SEQUENCE [LARGE SCALE GENOMIC DNA]</scope>
    <source>
        <strain evidence="3 4">WS11</strain>
    </source>
</reference>
<dbReference type="GO" id="GO:0015074">
    <property type="term" value="P:DNA integration"/>
    <property type="evidence" value="ECO:0007669"/>
    <property type="project" value="InterPro"/>
</dbReference>
<dbReference type="Gene3D" id="1.10.443.10">
    <property type="entry name" value="Intergrase catalytic core"/>
    <property type="match status" value="1"/>
</dbReference>
<dbReference type="AlphaFoldDB" id="A0A3S9B7E8"/>
<dbReference type="InterPro" id="IPR013762">
    <property type="entry name" value="Integrase-like_cat_sf"/>
</dbReference>
<dbReference type="InterPro" id="IPR011010">
    <property type="entry name" value="DNA_brk_join_enz"/>
</dbReference>
<dbReference type="OrthoDB" id="9784724at2"/>
<keyword evidence="1" id="KW-0233">DNA recombination</keyword>
<dbReference type="Proteomes" id="UP000268192">
    <property type="component" value="Chromosome"/>
</dbReference>
<evidence type="ECO:0000313" key="4">
    <source>
        <dbReference type="Proteomes" id="UP000268192"/>
    </source>
</evidence>
<accession>A0A3S9B7E8</accession>
<organism evidence="3 4">
    <name type="scientific">Georhizobium profundi</name>
    <dbReference type="NCBI Taxonomy" id="2341112"/>
    <lineage>
        <taxon>Bacteria</taxon>
        <taxon>Pseudomonadati</taxon>
        <taxon>Pseudomonadota</taxon>
        <taxon>Alphaproteobacteria</taxon>
        <taxon>Hyphomicrobiales</taxon>
        <taxon>Rhizobiaceae</taxon>
        <taxon>Georhizobium</taxon>
    </lineage>
</organism>
<feature type="region of interest" description="Disordered" evidence="2">
    <location>
        <begin position="175"/>
        <end position="199"/>
    </location>
</feature>
<gene>
    <name evidence="3" type="ORF">D5400_17715</name>
</gene>
<evidence type="ECO:0000256" key="1">
    <source>
        <dbReference type="ARBA" id="ARBA00023172"/>
    </source>
</evidence>
<proteinExistence type="predicted"/>
<dbReference type="EMBL" id="CP032509">
    <property type="protein sequence ID" value="AZN72870.1"/>
    <property type="molecule type" value="Genomic_DNA"/>
</dbReference>
<dbReference type="SUPFAM" id="SSF56349">
    <property type="entry name" value="DNA breaking-rejoining enzymes"/>
    <property type="match status" value="1"/>
</dbReference>